<evidence type="ECO:0000256" key="2">
    <source>
        <dbReference type="PROSITE-ProRule" id="PRU00335"/>
    </source>
</evidence>
<accession>A0A238YKH0</accession>
<dbReference type="InterPro" id="IPR001647">
    <property type="entry name" value="HTH_TetR"/>
</dbReference>
<dbReference type="SUPFAM" id="SSF46689">
    <property type="entry name" value="Homeodomain-like"/>
    <property type="match status" value="1"/>
</dbReference>
<name>A0A238YKH0_9FLAO</name>
<feature type="domain" description="HTH tetR-type" evidence="3">
    <location>
        <begin position="7"/>
        <end position="67"/>
    </location>
</feature>
<dbReference type="InterPro" id="IPR009057">
    <property type="entry name" value="Homeodomain-like_sf"/>
</dbReference>
<evidence type="ECO:0000259" key="3">
    <source>
        <dbReference type="PROSITE" id="PS50977"/>
    </source>
</evidence>
<dbReference type="Pfam" id="PF00440">
    <property type="entry name" value="TetR_N"/>
    <property type="match status" value="1"/>
</dbReference>
<sequence length="197" mass="22534">MARKIDEDKLLRIKNATMKTIVDCGIEKTTIAMIAKSAKVSGGYLYRTYSGKQALIDELYFDKVSSLNSELSFLIGLNPTSITSILETFIQNRLLFALNEPIASKFFYQLLHNDNFTLTGEIKKETIDIIENIKQIGVQSGEISKSTNLTQIHYHILVYVVDYIQFIRSNFFENQELNTTVIDYLVINILSIFKKDN</sequence>
<dbReference type="Proteomes" id="UP000198412">
    <property type="component" value="Unassembled WGS sequence"/>
</dbReference>
<dbReference type="Gene3D" id="1.10.357.10">
    <property type="entry name" value="Tetracycline Repressor, domain 2"/>
    <property type="match status" value="1"/>
</dbReference>
<organism evidence="4 5">
    <name type="scientific">Lutibacter flavus</name>
    <dbReference type="NCBI Taxonomy" id="691689"/>
    <lineage>
        <taxon>Bacteria</taxon>
        <taxon>Pseudomonadati</taxon>
        <taxon>Bacteroidota</taxon>
        <taxon>Flavobacteriia</taxon>
        <taxon>Flavobacteriales</taxon>
        <taxon>Flavobacteriaceae</taxon>
        <taxon>Lutibacter</taxon>
    </lineage>
</organism>
<protein>
    <submittedName>
        <fullName evidence="4">Transcriptional regulator, TetR family</fullName>
    </submittedName>
</protein>
<gene>
    <name evidence="4" type="ORF">SAMN04488111_2654</name>
</gene>
<evidence type="ECO:0000313" key="4">
    <source>
        <dbReference type="EMBL" id="SNR71492.1"/>
    </source>
</evidence>
<dbReference type="EMBL" id="FZNX01000004">
    <property type="protein sequence ID" value="SNR71492.1"/>
    <property type="molecule type" value="Genomic_DNA"/>
</dbReference>
<proteinExistence type="predicted"/>
<keyword evidence="1 2" id="KW-0238">DNA-binding</keyword>
<dbReference type="PROSITE" id="PS50977">
    <property type="entry name" value="HTH_TETR_2"/>
    <property type="match status" value="1"/>
</dbReference>
<dbReference type="RefSeq" id="WP_176420369.1">
    <property type="nucleotide sequence ID" value="NZ_FZNX01000004.1"/>
</dbReference>
<reference evidence="5" key="1">
    <citation type="submission" date="2017-06" db="EMBL/GenBank/DDBJ databases">
        <authorList>
            <person name="Varghese N."/>
            <person name="Submissions S."/>
        </authorList>
    </citation>
    <scope>NUCLEOTIDE SEQUENCE [LARGE SCALE GENOMIC DNA]</scope>
    <source>
        <strain evidence="5">DSM 27993</strain>
    </source>
</reference>
<evidence type="ECO:0000256" key="1">
    <source>
        <dbReference type="ARBA" id="ARBA00023125"/>
    </source>
</evidence>
<dbReference type="GO" id="GO:0003677">
    <property type="term" value="F:DNA binding"/>
    <property type="evidence" value="ECO:0007669"/>
    <property type="project" value="UniProtKB-UniRule"/>
</dbReference>
<evidence type="ECO:0000313" key="5">
    <source>
        <dbReference type="Proteomes" id="UP000198412"/>
    </source>
</evidence>
<keyword evidence="5" id="KW-1185">Reference proteome</keyword>
<dbReference type="AlphaFoldDB" id="A0A238YKH0"/>
<feature type="DNA-binding region" description="H-T-H motif" evidence="2">
    <location>
        <begin position="30"/>
        <end position="49"/>
    </location>
</feature>